<name>A0A1W1Z3M2_9HYPH</name>
<reference evidence="2 3" key="1">
    <citation type="submission" date="2017-04" db="EMBL/GenBank/DDBJ databases">
        <authorList>
            <person name="Afonso C.L."/>
            <person name="Miller P.J."/>
            <person name="Scott M.A."/>
            <person name="Spackman E."/>
            <person name="Goraichik I."/>
            <person name="Dimitrov K.M."/>
            <person name="Suarez D.L."/>
            <person name="Swayne D.E."/>
        </authorList>
    </citation>
    <scope>NUCLEOTIDE SEQUENCE [LARGE SCALE GENOMIC DNA]</scope>
    <source>
        <strain evidence="2 3">CGMCC 1.10972</strain>
    </source>
</reference>
<organism evidence="2 3">
    <name type="scientific">Fulvimarina manganoxydans</name>
    <dbReference type="NCBI Taxonomy" id="937218"/>
    <lineage>
        <taxon>Bacteria</taxon>
        <taxon>Pseudomonadati</taxon>
        <taxon>Pseudomonadota</taxon>
        <taxon>Alphaproteobacteria</taxon>
        <taxon>Hyphomicrobiales</taxon>
        <taxon>Aurantimonadaceae</taxon>
        <taxon>Fulvimarina</taxon>
    </lineage>
</organism>
<evidence type="ECO:0000256" key="1">
    <source>
        <dbReference type="SAM" id="MobiDB-lite"/>
    </source>
</evidence>
<dbReference type="EMBL" id="FWXR01000002">
    <property type="protein sequence ID" value="SMC43087.1"/>
    <property type="molecule type" value="Genomic_DNA"/>
</dbReference>
<gene>
    <name evidence="2" type="ORF">SAMN06297251_102136</name>
</gene>
<feature type="region of interest" description="Disordered" evidence="1">
    <location>
        <begin position="40"/>
        <end position="62"/>
    </location>
</feature>
<accession>A0A1W1Z3M2</accession>
<evidence type="ECO:0000313" key="2">
    <source>
        <dbReference type="EMBL" id="SMC43087.1"/>
    </source>
</evidence>
<feature type="compositionally biased region" description="Basic and acidic residues" evidence="1">
    <location>
        <begin position="40"/>
        <end position="51"/>
    </location>
</feature>
<protein>
    <submittedName>
        <fullName evidence="2">Uncharacterized protein</fullName>
    </submittedName>
</protein>
<dbReference type="Proteomes" id="UP000192656">
    <property type="component" value="Unassembled WGS sequence"/>
</dbReference>
<feature type="compositionally biased region" description="Low complexity" evidence="1">
    <location>
        <begin position="53"/>
        <end position="62"/>
    </location>
</feature>
<proteinExistence type="predicted"/>
<dbReference type="RefSeq" id="WP_084408597.1">
    <property type="nucleotide sequence ID" value="NZ_FWXR01000002.1"/>
</dbReference>
<evidence type="ECO:0000313" key="3">
    <source>
        <dbReference type="Proteomes" id="UP000192656"/>
    </source>
</evidence>
<dbReference type="OrthoDB" id="9979220at2"/>
<dbReference type="AlphaFoldDB" id="A0A1W1Z3M2"/>
<keyword evidence="3" id="KW-1185">Reference proteome</keyword>
<dbReference type="STRING" id="937218.SAMN06297251_102136"/>
<sequence>MQTKTYTVMEPGFLFGDHYPKGAKIELNEKQARRFVDEGRIALPKAEEPKKAPAPAKTDTKD</sequence>